<dbReference type="Pfam" id="PF07596">
    <property type="entry name" value="SBP_bac_10"/>
    <property type="match status" value="1"/>
</dbReference>
<dbReference type="InterPro" id="IPR045584">
    <property type="entry name" value="Pilin-like"/>
</dbReference>
<keyword evidence="1" id="KW-0812">Transmembrane</keyword>
<accession>A0ABU5EWQ8</accession>
<keyword evidence="1" id="KW-1133">Transmembrane helix</keyword>
<gene>
    <name evidence="3" type="ORF">R5W23_000686</name>
</gene>
<evidence type="ECO:0000313" key="3">
    <source>
        <dbReference type="EMBL" id="MDY3559675.1"/>
    </source>
</evidence>
<keyword evidence="1" id="KW-0472">Membrane</keyword>
<dbReference type="InterPro" id="IPR012902">
    <property type="entry name" value="N_methyl_site"/>
</dbReference>
<evidence type="ECO:0000259" key="2">
    <source>
        <dbReference type="Pfam" id="PF07596"/>
    </source>
</evidence>
<evidence type="ECO:0000313" key="4">
    <source>
        <dbReference type="Proteomes" id="UP001272242"/>
    </source>
</evidence>
<name>A0ABU5EWQ8_9BACT</name>
<keyword evidence="4" id="KW-1185">Reference proteome</keyword>
<dbReference type="Pfam" id="PF07963">
    <property type="entry name" value="N_methyl"/>
    <property type="match status" value="1"/>
</dbReference>
<protein>
    <submittedName>
        <fullName evidence="3">DUF1559 domain-containing protein</fullName>
    </submittedName>
</protein>
<feature type="domain" description="DUF1559" evidence="2">
    <location>
        <begin position="33"/>
        <end position="282"/>
    </location>
</feature>
<dbReference type="RefSeq" id="WP_320686392.1">
    <property type="nucleotide sequence ID" value="NZ_JAXBLV010000122.1"/>
</dbReference>
<proteinExistence type="predicted"/>
<dbReference type="PANTHER" id="PTHR30093:SF2">
    <property type="entry name" value="TYPE II SECRETION SYSTEM PROTEIN H"/>
    <property type="match status" value="1"/>
</dbReference>
<dbReference type="SUPFAM" id="SSF54523">
    <property type="entry name" value="Pili subunits"/>
    <property type="match status" value="1"/>
</dbReference>
<feature type="transmembrane region" description="Helical" evidence="1">
    <location>
        <begin position="12"/>
        <end position="32"/>
    </location>
</feature>
<dbReference type="Gene3D" id="3.30.700.10">
    <property type="entry name" value="Glycoprotein, Type 4 Pilin"/>
    <property type="match status" value="1"/>
</dbReference>
<evidence type="ECO:0000256" key="1">
    <source>
        <dbReference type="SAM" id="Phobius"/>
    </source>
</evidence>
<dbReference type="InterPro" id="IPR011453">
    <property type="entry name" value="DUF1559"/>
</dbReference>
<dbReference type="InterPro" id="IPR027558">
    <property type="entry name" value="Pre_pil_HX9DG_C"/>
</dbReference>
<comment type="caution">
    <text evidence="3">The sequence shown here is derived from an EMBL/GenBank/DDBJ whole genome shotgun (WGS) entry which is preliminary data.</text>
</comment>
<dbReference type="PANTHER" id="PTHR30093">
    <property type="entry name" value="GENERAL SECRETION PATHWAY PROTEIN G"/>
    <property type="match status" value="1"/>
</dbReference>
<dbReference type="Proteomes" id="UP001272242">
    <property type="component" value="Unassembled WGS sequence"/>
</dbReference>
<dbReference type="PROSITE" id="PS00409">
    <property type="entry name" value="PROKAR_NTER_METHYL"/>
    <property type="match status" value="1"/>
</dbReference>
<dbReference type="NCBIfam" id="TIGR02532">
    <property type="entry name" value="IV_pilin_GFxxxE"/>
    <property type="match status" value="1"/>
</dbReference>
<dbReference type="NCBIfam" id="TIGR04294">
    <property type="entry name" value="pre_pil_HX9DG"/>
    <property type="match status" value="1"/>
</dbReference>
<reference evidence="4" key="1">
    <citation type="journal article" date="2023" name="Mar. Drugs">
        <title>Gemmata algarum, a Novel Planctomycete Isolated from an Algal Mat, Displays Antimicrobial Activity.</title>
        <authorList>
            <person name="Kumar G."/>
            <person name="Kallscheuer N."/>
            <person name="Kashif M."/>
            <person name="Ahamad S."/>
            <person name="Jagadeeshwari U."/>
            <person name="Pannikurungottu S."/>
            <person name="Haufschild T."/>
            <person name="Kabuu M."/>
            <person name="Sasikala C."/>
            <person name="Jogler C."/>
            <person name="Ramana C."/>
        </authorList>
    </citation>
    <scope>NUCLEOTIDE SEQUENCE [LARGE SCALE GENOMIC DNA]</scope>
    <source>
        <strain evidence="4">JC673</strain>
    </source>
</reference>
<organism evidence="3 4">
    <name type="scientific">Gemmata algarum</name>
    <dbReference type="NCBI Taxonomy" id="2975278"/>
    <lineage>
        <taxon>Bacteria</taxon>
        <taxon>Pseudomonadati</taxon>
        <taxon>Planctomycetota</taxon>
        <taxon>Planctomycetia</taxon>
        <taxon>Gemmatales</taxon>
        <taxon>Gemmataceae</taxon>
        <taxon>Gemmata</taxon>
    </lineage>
</organism>
<dbReference type="EMBL" id="JAXBLV010000122">
    <property type="protein sequence ID" value="MDY3559675.1"/>
    <property type="molecule type" value="Genomic_DNA"/>
</dbReference>
<sequence length="305" mass="32947">MTVRARRGFTLIELLVVIAIIAILIGLLLPAVQKVREAAARLQCQNNLKQIGLAAHNFHDSYQFLPPAFIGDNSEALDGWATWGALLLPYIEQTAQYNLWDIRYLASQQPLAAVQTQVKIYLCPSRPAPVLSVSDFRPEGAALTDYAASFGTHAAYTSSTGAIIPNLPYVATDSGGRVYVTKWSSQTSFGSVTDGASNTTMFGEKSIRPNSLRGKNEDRSVFGGNRNNIRRMMGTSSVNGDVRPLLPPDNQNLPFANSSFGGPHPGVTNFVFVDGSVRSLRISTPVNVLTALVTRAGGEVVSNDY</sequence>